<dbReference type="RefSeq" id="WP_122186205.1">
    <property type="nucleotide sequence ID" value="NZ_RFFH01000001.1"/>
</dbReference>
<feature type="signal peptide" evidence="2">
    <location>
        <begin position="1"/>
        <end position="25"/>
    </location>
</feature>
<evidence type="ECO:0008006" key="5">
    <source>
        <dbReference type="Google" id="ProtNLM"/>
    </source>
</evidence>
<organism evidence="3 4">
    <name type="scientific">Nocardia stercoris</name>
    <dbReference type="NCBI Taxonomy" id="2483361"/>
    <lineage>
        <taxon>Bacteria</taxon>
        <taxon>Bacillati</taxon>
        <taxon>Actinomycetota</taxon>
        <taxon>Actinomycetes</taxon>
        <taxon>Mycobacteriales</taxon>
        <taxon>Nocardiaceae</taxon>
        <taxon>Nocardia</taxon>
    </lineage>
</organism>
<evidence type="ECO:0000256" key="2">
    <source>
        <dbReference type="SAM" id="SignalP"/>
    </source>
</evidence>
<proteinExistence type="predicted"/>
<accession>A0A3M2LEM2</accession>
<name>A0A3M2LEM2_9NOCA</name>
<feature type="region of interest" description="Disordered" evidence="1">
    <location>
        <begin position="73"/>
        <end position="101"/>
    </location>
</feature>
<evidence type="ECO:0000313" key="3">
    <source>
        <dbReference type="EMBL" id="RMI35230.1"/>
    </source>
</evidence>
<keyword evidence="4" id="KW-1185">Reference proteome</keyword>
<gene>
    <name evidence="3" type="ORF">EBN03_02770</name>
</gene>
<sequence length="101" mass="9919">MKKFRLLALLPALAAIVLAAAPAQADEVPVAQAHDIGTCGVLFPGWDLGSIQLGTAVNILNGVVGLTLNGSAEAGSGTAPTSCGGNGLPPLSLGSVWVSLS</sequence>
<dbReference type="EMBL" id="RFFH01000001">
    <property type="protein sequence ID" value="RMI35230.1"/>
    <property type="molecule type" value="Genomic_DNA"/>
</dbReference>
<protein>
    <recommendedName>
        <fullName evidence="5">Secreted protein</fullName>
    </recommendedName>
</protein>
<evidence type="ECO:0000313" key="4">
    <source>
        <dbReference type="Proteomes" id="UP000279275"/>
    </source>
</evidence>
<dbReference type="AlphaFoldDB" id="A0A3M2LEM2"/>
<dbReference type="Proteomes" id="UP000279275">
    <property type="component" value="Unassembled WGS sequence"/>
</dbReference>
<comment type="caution">
    <text evidence="3">The sequence shown here is derived from an EMBL/GenBank/DDBJ whole genome shotgun (WGS) entry which is preliminary data.</text>
</comment>
<evidence type="ECO:0000256" key="1">
    <source>
        <dbReference type="SAM" id="MobiDB-lite"/>
    </source>
</evidence>
<reference evidence="3 4" key="1">
    <citation type="submission" date="2018-10" db="EMBL/GenBank/DDBJ databases">
        <title>Isolation from cow dung.</title>
        <authorList>
            <person name="Ling L."/>
        </authorList>
    </citation>
    <scope>NUCLEOTIDE SEQUENCE [LARGE SCALE GENOMIC DNA]</scope>
    <source>
        <strain evidence="3 4">NEAU-LL90</strain>
    </source>
</reference>
<feature type="chain" id="PRO_5018117223" description="Secreted protein" evidence="2">
    <location>
        <begin position="26"/>
        <end position="101"/>
    </location>
</feature>
<keyword evidence="2" id="KW-0732">Signal</keyword>